<evidence type="ECO:0000256" key="16">
    <source>
        <dbReference type="ARBA" id="ARBA00034536"/>
    </source>
</evidence>
<comment type="catalytic activity">
    <reaction evidence="23">
        <text>N,N-dimethylaniline + NADPH + O2 + H(+) = N,N-dimethylaniline N-oxide + NADP(+) + H2O</text>
        <dbReference type="Rhea" id="RHEA:24468"/>
        <dbReference type="ChEBI" id="CHEBI:15377"/>
        <dbReference type="ChEBI" id="CHEBI:15378"/>
        <dbReference type="ChEBI" id="CHEBI:15379"/>
        <dbReference type="ChEBI" id="CHEBI:16269"/>
        <dbReference type="ChEBI" id="CHEBI:17735"/>
        <dbReference type="ChEBI" id="CHEBI:57783"/>
        <dbReference type="ChEBI" id="CHEBI:58349"/>
        <dbReference type="EC" id="1.14.13.8"/>
    </reaction>
    <physiologicalReaction direction="left-to-right" evidence="23">
        <dbReference type="Rhea" id="RHEA:24469"/>
    </physiologicalReaction>
</comment>
<dbReference type="InterPro" id="IPR050346">
    <property type="entry name" value="FMO-like"/>
</dbReference>
<dbReference type="PRINTS" id="PR01121">
    <property type="entry name" value="FMOXYGENASE1"/>
</dbReference>
<evidence type="ECO:0000256" key="17">
    <source>
        <dbReference type="ARBA" id="ARBA00034554"/>
    </source>
</evidence>
<evidence type="ECO:0000313" key="25">
    <source>
        <dbReference type="Proteomes" id="UP000550660"/>
    </source>
</evidence>
<keyword evidence="8" id="KW-0274">FAD</keyword>
<comment type="caution">
    <text evidence="24">The sequence shown here is derived from an EMBL/GenBank/DDBJ whole genome shotgun (WGS) entry which is preliminary data.</text>
</comment>
<keyword evidence="6" id="KW-0812">Transmembrane</keyword>
<keyword evidence="5" id="KW-0285">Flavoprotein</keyword>
<comment type="similarity">
    <text evidence="3">Belongs to the FMO family.</text>
</comment>
<dbReference type="InterPro" id="IPR000960">
    <property type="entry name" value="Flavin_mOase"/>
</dbReference>
<dbReference type="PRINTS" id="PR00370">
    <property type="entry name" value="FMOXYGENASE"/>
</dbReference>
<dbReference type="FunFam" id="3.50.50.60:FF:000159">
    <property type="entry name" value="Dimethylaniline monooxygenase [N-oxide-forming]"/>
    <property type="match status" value="1"/>
</dbReference>
<comment type="cofactor">
    <cofactor evidence="1">
        <name>FAD</name>
        <dbReference type="ChEBI" id="CHEBI:57692"/>
    </cofactor>
</comment>
<feature type="non-terminal residue" evidence="24">
    <location>
        <position position="1"/>
    </location>
</feature>
<dbReference type="PANTHER" id="PTHR23023">
    <property type="entry name" value="DIMETHYLANILINE MONOOXYGENASE"/>
    <property type="match status" value="1"/>
</dbReference>
<sequence>MVRSVAVIGAGAAGLASIKCCLDEGLEPTCFERSEDIGGIWRYTDSMDGRRVSVYRSVISNTSKEMSCFSDFPFPEDFPSYLPHSLLLEYFRMYAWHFNLLQHIHFKTTVLSVRKHSDFTTSGQWEVVTETNGIQESRIFDAVMVCTGHYQKPNLPLASFPGINTCFKGQYLHSCEYKDVEAFRGKRVLVVGAGNTGGDLSVELSRVAAKVFLSTRSSTWVLSRLSDHGFPWDMISTTRFNHFLEWLLPAALTKRIKFRKFNSRFNHANYGLASTKSSNFKIIINEELPFCLLSGTIVLKPKVKEFTESSAIFEDGTTAENIDVVLFATGYIFSFPFLEESVRILFDDNRSLYKRIFPPQLEQPTLAIIGLVQLTGSVMVGAEIQARWVTGIFAGWNKLPPTTKMMADVSQKKPLVKRNPAEKENLKMSFISYTDEIASCAGIKPSMLKLLLTDPRLALAIFFGPCSSYQYRLAGRGKWSGARDAILTQWQRTLKPLRTWVVDDSSDGWSWMCLLALPVALTAGFLLSKYPRPGWSPWAGPQL</sequence>
<evidence type="ECO:0000256" key="11">
    <source>
        <dbReference type="ARBA" id="ARBA00023002"/>
    </source>
</evidence>
<dbReference type="GO" id="GO:0050660">
    <property type="term" value="F:flavin adenine dinucleotide binding"/>
    <property type="evidence" value="ECO:0007669"/>
    <property type="project" value="InterPro"/>
</dbReference>
<comment type="function">
    <text evidence="19">Broad spectrum monooxygenase that catalyzes the oxygenation of a wide variety of nitrogen- and sulfur-containing compounds including xenobiotics. Catalyzes the S-oxygenation of hypotaurine to produce taurine, an organic osmolyte involved in cell volume regulation as well as a variety of cytoprotective and developmental processes. In vitro, catalyzes the N-oxygenation of trimethylamine (TMA) to produce trimethylamine N-oxide (TMAO) and could therefore participate to the detoxification of this compound that is generated by the action of gut microbiota from dietary precursors such as choline, choline containing compounds, betaine or L-carnitine.</text>
</comment>
<proteinExistence type="inferred from homology"/>
<evidence type="ECO:0000256" key="21">
    <source>
        <dbReference type="ARBA" id="ARBA00048041"/>
    </source>
</evidence>
<dbReference type="EMBL" id="VXAG01000914">
    <property type="protein sequence ID" value="NXJ82067.1"/>
    <property type="molecule type" value="Genomic_DNA"/>
</dbReference>
<dbReference type="InterPro" id="IPR036188">
    <property type="entry name" value="FAD/NAD-bd_sf"/>
</dbReference>
<evidence type="ECO:0000256" key="6">
    <source>
        <dbReference type="ARBA" id="ARBA00022692"/>
    </source>
</evidence>
<evidence type="ECO:0000256" key="23">
    <source>
        <dbReference type="ARBA" id="ARBA00049443"/>
    </source>
</evidence>
<dbReference type="SUPFAM" id="SSF51905">
    <property type="entry name" value="FAD/NAD(P)-binding domain"/>
    <property type="match status" value="2"/>
</dbReference>
<gene>
    <name evidence="24" type="primary">Fmo4</name>
    <name evidence="24" type="ORF">TROMEL_R01974</name>
</gene>
<keyword evidence="25" id="KW-1185">Reference proteome</keyword>
<evidence type="ECO:0000313" key="24">
    <source>
        <dbReference type="EMBL" id="NXJ82067.1"/>
    </source>
</evidence>
<reference evidence="24 25" key="1">
    <citation type="submission" date="2019-09" db="EMBL/GenBank/DDBJ databases">
        <title>Bird 10,000 Genomes (B10K) Project - Family phase.</title>
        <authorList>
            <person name="Zhang G."/>
        </authorList>
    </citation>
    <scope>NUCLEOTIDE SEQUENCE [LARGE SCALE GENOMIC DNA]</scope>
    <source>
        <strain evidence="24">B10K-DU-007-40</strain>
        <tissue evidence="24">Mixed tissue sample</tissue>
    </source>
</reference>
<keyword evidence="9" id="KW-0521">NADP</keyword>
<evidence type="ECO:0000256" key="19">
    <source>
        <dbReference type="ARBA" id="ARBA00045957"/>
    </source>
</evidence>
<comment type="catalytic activity">
    <reaction evidence="21">
        <text>hypotaurine + NADPH + O2 + H(+) = taurine + NADP(+) + H2O</text>
        <dbReference type="Rhea" id="RHEA:69819"/>
        <dbReference type="ChEBI" id="CHEBI:15377"/>
        <dbReference type="ChEBI" id="CHEBI:15378"/>
        <dbReference type="ChEBI" id="CHEBI:15379"/>
        <dbReference type="ChEBI" id="CHEBI:57783"/>
        <dbReference type="ChEBI" id="CHEBI:57853"/>
        <dbReference type="ChEBI" id="CHEBI:58349"/>
        <dbReference type="ChEBI" id="CHEBI:507393"/>
        <dbReference type="EC" id="1.14.13.8"/>
    </reaction>
    <physiologicalReaction direction="left-to-right" evidence="21">
        <dbReference type="Rhea" id="RHEA:69820"/>
    </physiologicalReaction>
</comment>
<organism evidence="24 25">
    <name type="scientific">Trogon melanurus</name>
    <name type="common">Black-tailed trogon</name>
    <dbReference type="NCBI Taxonomy" id="56311"/>
    <lineage>
        <taxon>Eukaryota</taxon>
        <taxon>Metazoa</taxon>
        <taxon>Chordata</taxon>
        <taxon>Craniata</taxon>
        <taxon>Vertebrata</taxon>
        <taxon>Euteleostomi</taxon>
        <taxon>Archelosauria</taxon>
        <taxon>Archosauria</taxon>
        <taxon>Dinosauria</taxon>
        <taxon>Saurischia</taxon>
        <taxon>Theropoda</taxon>
        <taxon>Coelurosauria</taxon>
        <taxon>Aves</taxon>
        <taxon>Neognathae</taxon>
        <taxon>Neoaves</taxon>
        <taxon>Telluraves</taxon>
        <taxon>Coraciimorphae</taxon>
        <taxon>Trogoniformes</taxon>
        <taxon>Trogonidae</taxon>
        <taxon>Trogon</taxon>
    </lineage>
</organism>
<evidence type="ECO:0000256" key="8">
    <source>
        <dbReference type="ARBA" id="ARBA00022827"/>
    </source>
</evidence>
<evidence type="ECO:0000256" key="7">
    <source>
        <dbReference type="ARBA" id="ARBA00022824"/>
    </source>
</evidence>
<evidence type="ECO:0000256" key="1">
    <source>
        <dbReference type="ARBA" id="ARBA00001974"/>
    </source>
</evidence>
<dbReference type="AlphaFoldDB" id="A0A7L0EGA9"/>
<dbReference type="GO" id="GO:0050661">
    <property type="term" value="F:NADP binding"/>
    <property type="evidence" value="ECO:0007669"/>
    <property type="project" value="InterPro"/>
</dbReference>
<dbReference type="EC" id="1.14.13.148" evidence="15"/>
<comment type="subcellular location">
    <subcellularLocation>
        <location evidence="2">Endoplasmic reticulum membrane</location>
        <topology evidence="2">Single-pass membrane protein</topology>
    </subcellularLocation>
</comment>
<keyword evidence="7" id="KW-0256">Endoplasmic reticulum</keyword>
<dbReference type="OrthoDB" id="66881at2759"/>
<dbReference type="Proteomes" id="UP000550660">
    <property type="component" value="Unassembled WGS sequence"/>
</dbReference>
<protein>
    <recommendedName>
        <fullName evidence="16">Flavin-containing monooxygenase 1</fullName>
        <ecNumber evidence="15">1.14.13.148</ecNumber>
        <ecNumber evidence="4">1.14.13.8</ecNumber>
    </recommendedName>
    <alternativeName>
        <fullName evidence="18">Dimethylaniline monooxygenase [N-oxide-forming] 1</fullName>
    </alternativeName>
    <alternativeName>
        <fullName evidence="14">Dimethylaniline oxidase 1</fullName>
    </alternativeName>
    <alternativeName>
        <fullName evidence="17">Trimethylamine monooxygenase</fullName>
    </alternativeName>
</protein>
<evidence type="ECO:0000256" key="18">
    <source>
        <dbReference type="ARBA" id="ARBA00034561"/>
    </source>
</evidence>
<evidence type="ECO:0000256" key="10">
    <source>
        <dbReference type="ARBA" id="ARBA00022989"/>
    </source>
</evidence>
<keyword evidence="13" id="KW-0472">Membrane</keyword>
<evidence type="ECO:0000256" key="5">
    <source>
        <dbReference type="ARBA" id="ARBA00022630"/>
    </source>
</evidence>
<accession>A0A7L0EGA9</accession>
<feature type="non-terminal residue" evidence="24">
    <location>
        <position position="543"/>
    </location>
</feature>
<dbReference type="GO" id="GO:0034899">
    <property type="term" value="F:trimethylamine monooxygenase activity"/>
    <property type="evidence" value="ECO:0007669"/>
    <property type="project" value="UniProtKB-EC"/>
</dbReference>
<comment type="catalytic activity">
    <reaction evidence="22">
        <text>trimethylamine + NADPH + O2 = trimethylamine N-oxide + NADP(+) + H2O</text>
        <dbReference type="Rhea" id="RHEA:31979"/>
        <dbReference type="ChEBI" id="CHEBI:15377"/>
        <dbReference type="ChEBI" id="CHEBI:15379"/>
        <dbReference type="ChEBI" id="CHEBI:15724"/>
        <dbReference type="ChEBI" id="CHEBI:57783"/>
        <dbReference type="ChEBI" id="CHEBI:58349"/>
        <dbReference type="ChEBI" id="CHEBI:58389"/>
        <dbReference type="EC" id="1.14.13.148"/>
    </reaction>
    <physiologicalReaction direction="left-to-right" evidence="22">
        <dbReference type="Rhea" id="RHEA:31980"/>
    </physiologicalReaction>
</comment>
<dbReference type="GO" id="GO:0005789">
    <property type="term" value="C:endoplasmic reticulum membrane"/>
    <property type="evidence" value="ECO:0007669"/>
    <property type="project" value="UniProtKB-SubCell"/>
</dbReference>
<evidence type="ECO:0000256" key="20">
    <source>
        <dbReference type="ARBA" id="ARBA00047338"/>
    </source>
</evidence>
<keyword evidence="11" id="KW-0560">Oxidoreductase</keyword>
<name>A0A7L0EGA9_TROML</name>
<dbReference type="EC" id="1.14.13.8" evidence="4"/>
<evidence type="ECO:0000256" key="13">
    <source>
        <dbReference type="ARBA" id="ARBA00023136"/>
    </source>
</evidence>
<evidence type="ECO:0000256" key="9">
    <source>
        <dbReference type="ARBA" id="ARBA00022857"/>
    </source>
</evidence>
<evidence type="ECO:0000256" key="4">
    <source>
        <dbReference type="ARBA" id="ARBA00012850"/>
    </source>
</evidence>
<evidence type="ECO:0000256" key="22">
    <source>
        <dbReference type="ARBA" id="ARBA00048088"/>
    </source>
</evidence>
<dbReference type="InterPro" id="IPR020946">
    <property type="entry name" value="Flavin_mOase-like"/>
</dbReference>
<keyword evidence="12 24" id="KW-0503">Monooxygenase</keyword>
<dbReference type="PIRSF" id="PIRSF000332">
    <property type="entry name" value="FMO"/>
    <property type="match status" value="1"/>
</dbReference>
<evidence type="ECO:0000256" key="3">
    <source>
        <dbReference type="ARBA" id="ARBA00009183"/>
    </source>
</evidence>
<evidence type="ECO:0000256" key="2">
    <source>
        <dbReference type="ARBA" id="ARBA00004389"/>
    </source>
</evidence>
<dbReference type="GO" id="GO:0004499">
    <property type="term" value="F:N,N-dimethylaniline monooxygenase activity"/>
    <property type="evidence" value="ECO:0007669"/>
    <property type="project" value="InterPro"/>
</dbReference>
<dbReference type="Gene3D" id="3.50.50.60">
    <property type="entry name" value="FAD/NAD(P)-binding domain"/>
    <property type="match status" value="1"/>
</dbReference>
<dbReference type="InterPro" id="IPR002253">
    <property type="entry name" value="Flavin_mOase_1"/>
</dbReference>
<dbReference type="Pfam" id="PF00743">
    <property type="entry name" value="FMO-like"/>
    <property type="match status" value="1"/>
</dbReference>
<evidence type="ECO:0000256" key="15">
    <source>
        <dbReference type="ARBA" id="ARBA00034528"/>
    </source>
</evidence>
<evidence type="ECO:0000256" key="12">
    <source>
        <dbReference type="ARBA" id="ARBA00023033"/>
    </source>
</evidence>
<comment type="catalytic activity">
    <reaction evidence="20">
        <text>hypotaurine + NADH + O2 + H(+) = taurine + NAD(+) + H2O</text>
        <dbReference type="Rhea" id="RHEA:74111"/>
        <dbReference type="ChEBI" id="CHEBI:15377"/>
        <dbReference type="ChEBI" id="CHEBI:15378"/>
        <dbReference type="ChEBI" id="CHEBI:15379"/>
        <dbReference type="ChEBI" id="CHEBI:57540"/>
        <dbReference type="ChEBI" id="CHEBI:57853"/>
        <dbReference type="ChEBI" id="CHEBI:57945"/>
        <dbReference type="ChEBI" id="CHEBI:507393"/>
        <dbReference type="EC" id="1.14.13.8"/>
    </reaction>
    <physiologicalReaction direction="left-to-right" evidence="20">
        <dbReference type="Rhea" id="RHEA:74112"/>
    </physiologicalReaction>
</comment>
<keyword evidence="10" id="KW-1133">Transmembrane helix</keyword>
<evidence type="ECO:0000256" key="14">
    <source>
        <dbReference type="ARBA" id="ARBA00029725"/>
    </source>
</evidence>